<gene>
    <name evidence="1" type="ORF">B0T11DRAFT_342127</name>
</gene>
<keyword evidence="2" id="KW-1185">Reference proteome</keyword>
<reference evidence="1" key="1">
    <citation type="journal article" date="2021" name="Nat. Commun.">
        <title>Genetic determinants of endophytism in the Arabidopsis root mycobiome.</title>
        <authorList>
            <person name="Mesny F."/>
            <person name="Miyauchi S."/>
            <person name="Thiergart T."/>
            <person name="Pickel B."/>
            <person name="Atanasova L."/>
            <person name="Karlsson M."/>
            <person name="Huettel B."/>
            <person name="Barry K.W."/>
            <person name="Haridas S."/>
            <person name="Chen C."/>
            <person name="Bauer D."/>
            <person name="Andreopoulos W."/>
            <person name="Pangilinan J."/>
            <person name="LaButti K."/>
            <person name="Riley R."/>
            <person name="Lipzen A."/>
            <person name="Clum A."/>
            <person name="Drula E."/>
            <person name="Henrissat B."/>
            <person name="Kohler A."/>
            <person name="Grigoriev I.V."/>
            <person name="Martin F.M."/>
            <person name="Hacquard S."/>
        </authorList>
    </citation>
    <scope>NUCLEOTIDE SEQUENCE</scope>
    <source>
        <strain evidence="1">MPI-CAGE-AT-0016</strain>
    </source>
</reference>
<organism evidence="1 2">
    <name type="scientific">Plectosphaerella cucumerina</name>
    <dbReference type="NCBI Taxonomy" id="40658"/>
    <lineage>
        <taxon>Eukaryota</taxon>
        <taxon>Fungi</taxon>
        <taxon>Dikarya</taxon>
        <taxon>Ascomycota</taxon>
        <taxon>Pezizomycotina</taxon>
        <taxon>Sordariomycetes</taxon>
        <taxon>Hypocreomycetidae</taxon>
        <taxon>Glomerellales</taxon>
        <taxon>Plectosphaerellaceae</taxon>
        <taxon>Plectosphaerella</taxon>
    </lineage>
</organism>
<dbReference type="Proteomes" id="UP000813385">
    <property type="component" value="Unassembled WGS sequence"/>
</dbReference>
<evidence type="ECO:0000313" key="2">
    <source>
        <dbReference type="Proteomes" id="UP000813385"/>
    </source>
</evidence>
<evidence type="ECO:0008006" key="3">
    <source>
        <dbReference type="Google" id="ProtNLM"/>
    </source>
</evidence>
<evidence type="ECO:0000313" key="1">
    <source>
        <dbReference type="EMBL" id="KAH7353944.1"/>
    </source>
</evidence>
<dbReference type="EMBL" id="JAGPXD010000005">
    <property type="protein sequence ID" value="KAH7353944.1"/>
    <property type="molecule type" value="Genomic_DNA"/>
</dbReference>
<name>A0A8K0WZY0_9PEZI</name>
<sequence length="107" mass="11917">MVVRIAATKTTETLCYAGATVGALAPLYFLLPSGERHLANQTAKWAPRWEKNLSYFTPAAEKSIKRVEPPIGRAVRAVEQRLPLEKVAKGAERRIQAGFDRWNGKKP</sequence>
<proteinExistence type="predicted"/>
<dbReference type="OrthoDB" id="5194807at2759"/>
<protein>
    <recommendedName>
        <fullName evidence="3">4-coumarate:coenzyme a ligase</fullName>
    </recommendedName>
</protein>
<accession>A0A8K0WZY0</accession>
<dbReference type="AlphaFoldDB" id="A0A8K0WZY0"/>
<comment type="caution">
    <text evidence="1">The sequence shown here is derived from an EMBL/GenBank/DDBJ whole genome shotgun (WGS) entry which is preliminary data.</text>
</comment>